<organism evidence="1 2">
    <name type="scientific">Nephila pilipes</name>
    <name type="common">Giant wood spider</name>
    <name type="synonym">Nephila maculata</name>
    <dbReference type="NCBI Taxonomy" id="299642"/>
    <lineage>
        <taxon>Eukaryota</taxon>
        <taxon>Metazoa</taxon>
        <taxon>Ecdysozoa</taxon>
        <taxon>Arthropoda</taxon>
        <taxon>Chelicerata</taxon>
        <taxon>Arachnida</taxon>
        <taxon>Araneae</taxon>
        <taxon>Araneomorphae</taxon>
        <taxon>Entelegynae</taxon>
        <taxon>Araneoidea</taxon>
        <taxon>Nephilidae</taxon>
        <taxon>Nephila</taxon>
    </lineage>
</organism>
<dbReference type="EMBL" id="BMAW01041333">
    <property type="protein sequence ID" value="GFU63113.1"/>
    <property type="molecule type" value="Genomic_DNA"/>
</dbReference>
<evidence type="ECO:0000313" key="2">
    <source>
        <dbReference type="Proteomes" id="UP000887013"/>
    </source>
</evidence>
<dbReference type="Proteomes" id="UP000887013">
    <property type="component" value="Unassembled WGS sequence"/>
</dbReference>
<proteinExistence type="predicted"/>
<name>A0A8X6UNH6_NEPPI</name>
<dbReference type="OrthoDB" id="6432688at2759"/>
<dbReference type="AlphaFoldDB" id="A0A8X6UNH6"/>
<dbReference type="PANTHER" id="PTHR11439">
    <property type="entry name" value="GAG-POL-RELATED RETROTRANSPOSON"/>
    <property type="match status" value="1"/>
</dbReference>
<gene>
    <name evidence="1" type="primary">RF55_20331</name>
    <name evidence="1" type="ORF">NPIL_170541</name>
</gene>
<reference evidence="1" key="1">
    <citation type="submission" date="2020-08" db="EMBL/GenBank/DDBJ databases">
        <title>Multicomponent nature underlies the extraordinary mechanical properties of spider dragline silk.</title>
        <authorList>
            <person name="Kono N."/>
            <person name="Nakamura H."/>
            <person name="Mori M."/>
            <person name="Yoshida Y."/>
            <person name="Ohtoshi R."/>
            <person name="Malay A.D."/>
            <person name="Moran D.A.P."/>
            <person name="Tomita M."/>
            <person name="Numata K."/>
            <person name="Arakawa K."/>
        </authorList>
    </citation>
    <scope>NUCLEOTIDE SEQUENCE</scope>
</reference>
<comment type="caution">
    <text evidence="1">The sequence shown here is derived from an EMBL/GenBank/DDBJ whole genome shotgun (WGS) entry which is preliminary data.</text>
</comment>
<keyword evidence="2" id="KW-1185">Reference proteome</keyword>
<sequence length="114" mass="12725">MLKDSGLQKFNAKISDFQYRQVVGALTYLMVETRPDLAYSVGFLSRSLENLSAEDILRVKRVFCYLASTVEYGLTYRSTEIKGVLHCDSDYGGYTKTSRLTSGHVMIYSGGAIS</sequence>
<protein>
    <submittedName>
        <fullName evidence="1">Integrase core domain protein</fullName>
    </submittedName>
</protein>
<evidence type="ECO:0000313" key="1">
    <source>
        <dbReference type="EMBL" id="GFU63113.1"/>
    </source>
</evidence>
<accession>A0A8X6UNH6</accession>